<gene>
    <name evidence="2" type="ORF">E0Y62_22905</name>
</gene>
<reference evidence="2 3" key="1">
    <citation type="submission" date="2019-03" db="EMBL/GenBank/DDBJ databases">
        <authorList>
            <person name="Jensen L."/>
            <person name="Storgaard J."/>
            <person name="Sulaj E."/>
            <person name="Schramm A."/>
            <person name="Marshall I.P.G."/>
        </authorList>
    </citation>
    <scope>NUCLEOTIDE SEQUENCE [LARGE SCALE GENOMIC DNA]</scope>
    <source>
        <strain evidence="2 3">2017H2G3</strain>
    </source>
</reference>
<dbReference type="Pfam" id="PF00583">
    <property type="entry name" value="Acetyltransf_1"/>
    <property type="match status" value="1"/>
</dbReference>
<dbReference type="Proteomes" id="UP000293846">
    <property type="component" value="Unassembled WGS sequence"/>
</dbReference>
<dbReference type="EMBL" id="SJTH01000053">
    <property type="protein sequence ID" value="TCJ01698.1"/>
    <property type="molecule type" value="Genomic_DNA"/>
</dbReference>
<proteinExistence type="predicted"/>
<keyword evidence="2" id="KW-0808">Transferase</keyword>
<dbReference type="AlphaFoldDB" id="A0A4R1AQC1"/>
<dbReference type="SUPFAM" id="SSF55729">
    <property type="entry name" value="Acyl-CoA N-acyltransferases (Nat)"/>
    <property type="match status" value="1"/>
</dbReference>
<evidence type="ECO:0000313" key="2">
    <source>
        <dbReference type="EMBL" id="TCJ01698.1"/>
    </source>
</evidence>
<evidence type="ECO:0000259" key="1">
    <source>
        <dbReference type="PROSITE" id="PS51186"/>
    </source>
</evidence>
<evidence type="ECO:0000313" key="3">
    <source>
        <dbReference type="Proteomes" id="UP000293846"/>
    </source>
</evidence>
<dbReference type="InterPro" id="IPR016181">
    <property type="entry name" value="Acyl_CoA_acyltransferase"/>
</dbReference>
<dbReference type="STRING" id="1742358.GCA_001439605_02340"/>
<dbReference type="PROSITE" id="PS51186">
    <property type="entry name" value="GNAT"/>
    <property type="match status" value="1"/>
</dbReference>
<keyword evidence="3" id="KW-1185">Reference proteome</keyword>
<dbReference type="CDD" id="cd04301">
    <property type="entry name" value="NAT_SF"/>
    <property type="match status" value="1"/>
</dbReference>
<dbReference type="RefSeq" id="WP_131238375.1">
    <property type="nucleotide sequence ID" value="NZ_SJTH01000053.1"/>
</dbReference>
<protein>
    <submittedName>
        <fullName evidence="2">GNAT family N-acetyltransferase</fullName>
    </submittedName>
</protein>
<dbReference type="GO" id="GO:0016747">
    <property type="term" value="F:acyltransferase activity, transferring groups other than amino-acyl groups"/>
    <property type="evidence" value="ECO:0007669"/>
    <property type="project" value="InterPro"/>
</dbReference>
<name>A0A4R1AQC1_9BACI</name>
<organism evidence="2 3">
    <name type="scientific">Cytobacillus praedii</name>
    <dbReference type="NCBI Taxonomy" id="1742358"/>
    <lineage>
        <taxon>Bacteria</taxon>
        <taxon>Bacillati</taxon>
        <taxon>Bacillota</taxon>
        <taxon>Bacilli</taxon>
        <taxon>Bacillales</taxon>
        <taxon>Bacillaceae</taxon>
        <taxon>Cytobacillus</taxon>
    </lineage>
</organism>
<sequence length="153" mass="17443">MITENIKLVELNSDNWYECCQLEVSENQKAFLEPNAVSIAQSKFETTLKTYAIYLEDKAVGFLMYNSVIEELGGYWVYRIMVDENYQGKGIGKRATELMISEMAKLPGAQKIIVGYHPNNLGAHYLYSSLGFEDNGDRFGKEMAVVKYINKRS</sequence>
<comment type="caution">
    <text evidence="2">The sequence shown here is derived from an EMBL/GenBank/DDBJ whole genome shotgun (WGS) entry which is preliminary data.</text>
</comment>
<dbReference type="OrthoDB" id="9127144at2"/>
<dbReference type="InterPro" id="IPR000182">
    <property type="entry name" value="GNAT_dom"/>
</dbReference>
<accession>A0A4R1AQC1</accession>
<dbReference type="InterPro" id="IPR050276">
    <property type="entry name" value="MshD_Acetyltransferase"/>
</dbReference>
<feature type="domain" description="N-acetyltransferase" evidence="1">
    <location>
        <begin position="6"/>
        <end position="152"/>
    </location>
</feature>
<dbReference type="PANTHER" id="PTHR43617">
    <property type="entry name" value="L-AMINO ACID N-ACETYLTRANSFERASE"/>
    <property type="match status" value="1"/>
</dbReference>
<dbReference type="Gene3D" id="3.40.630.30">
    <property type="match status" value="1"/>
</dbReference>